<gene>
    <name evidence="7" type="ORF">CAAN4_F14818</name>
</gene>
<keyword evidence="3 6" id="KW-0812">Transmembrane</keyword>
<evidence type="ECO:0000313" key="7">
    <source>
        <dbReference type="EMBL" id="CAK7914093.1"/>
    </source>
</evidence>
<evidence type="ECO:0000256" key="5">
    <source>
        <dbReference type="ARBA" id="ARBA00023136"/>
    </source>
</evidence>
<dbReference type="PANTHER" id="PTHR11266">
    <property type="entry name" value="PEROXISOMAL MEMBRANE PROTEIN 2, PXMP2 MPV17"/>
    <property type="match status" value="1"/>
</dbReference>
<keyword evidence="8" id="KW-1185">Reference proteome</keyword>
<accession>A0ABP0EFZ2</accession>
<comment type="subcellular location">
    <subcellularLocation>
        <location evidence="1">Membrane</location>
        <topology evidence="1">Multi-pass membrane protein</topology>
    </subcellularLocation>
</comment>
<evidence type="ECO:0000256" key="3">
    <source>
        <dbReference type="ARBA" id="ARBA00022692"/>
    </source>
</evidence>
<dbReference type="Proteomes" id="UP001497600">
    <property type="component" value="Chromosome F"/>
</dbReference>
<feature type="transmembrane region" description="Helical" evidence="6">
    <location>
        <begin position="159"/>
        <end position="180"/>
    </location>
</feature>
<evidence type="ECO:0000256" key="2">
    <source>
        <dbReference type="ARBA" id="ARBA00006824"/>
    </source>
</evidence>
<evidence type="ECO:0000313" key="8">
    <source>
        <dbReference type="Proteomes" id="UP001497600"/>
    </source>
</evidence>
<organism evidence="7 8">
    <name type="scientific">[Candida] anglica</name>
    <dbReference type="NCBI Taxonomy" id="148631"/>
    <lineage>
        <taxon>Eukaryota</taxon>
        <taxon>Fungi</taxon>
        <taxon>Dikarya</taxon>
        <taxon>Ascomycota</taxon>
        <taxon>Saccharomycotina</taxon>
        <taxon>Pichiomycetes</taxon>
        <taxon>Debaryomycetaceae</taxon>
        <taxon>Kurtzmaniella</taxon>
    </lineage>
</organism>
<reference evidence="7 8" key="1">
    <citation type="submission" date="2024-01" db="EMBL/GenBank/DDBJ databases">
        <authorList>
            <consortium name="Genoscope - CEA"/>
            <person name="William W."/>
        </authorList>
    </citation>
    <scope>NUCLEOTIDE SEQUENCE [LARGE SCALE GENOMIC DNA]</scope>
    <source>
        <strain evidence="7 8">29B2s-10</strain>
    </source>
</reference>
<feature type="transmembrane region" description="Helical" evidence="6">
    <location>
        <begin position="186"/>
        <end position="205"/>
    </location>
</feature>
<evidence type="ECO:0000256" key="6">
    <source>
        <dbReference type="RuleBase" id="RU363053"/>
    </source>
</evidence>
<evidence type="ECO:0000256" key="1">
    <source>
        <dbReference type="ARBA" id="ARBA00004141"/>
    </source>
</evidence>
<keyword evidence="4 6" id="KW-1133">Transmembrane helix</keyword>
<name>A0ABP0EFZ2_9ASCO</name>
<evidence type="ECO:0000256" key="4">
    <source>
        <dbReference type="ARBA" id="ARBA00022989"/>
    </source>
</evidence>
<dbReference type="PANTHER" id="PTHR11266:SF93">
    <property type="entry name" value="INTEGRAL MEMBRANE PROTEIN 25D9-6"/>
    <property type="match status" value="1"/>
</dbReference>
<sequence length="225" mass="25127">MSLNAQYLAYLAKYPLLTKSVTAAALSGLNETLASTLAKDIKTVKIAGIKVKHVLSPKIVTMMIYGAFIVTPTSHYLYGVLNRIFKGPNLTLPMKIAQIITSLCTITPTLSALFTSWISLINNYSLPSHKQLQNLHLSDIKEELGKMAQIISIGLQRNYFGILKSSVVTSICTLTIAQNFIKPELWVVFFNVVYFVLGTIQNTKIKLSEKKIEKKDENKDEKKDE</sequence>
<keyword evidence="5 6" id="KW-0472">Membrane</keyword>
<evidence type="ECO:0008006" key="9">
    <source>
        <dbReference type="Google" id="ProtNLM"/>
    </source>
</evidence>
<dbReference type="EMBL" id="OZ004258">
    <property type="protein sequence ID" value="CAK7914093.1"/>
    <property type="molecule type" value="Genomic_DNA"/>
</dbReference>
<proteinExistence type="inferred from homology"/>
<protein>
    <recommendedName>
        <fullName evidence="9">Peroxisomal membrane protein PMP22</fullName>
    </recommendedName>
</protein>
<feature type="transmembrane region" description="Helical" evidence="6">
    <location>
        <begin position="59"/>
        <end position="79"/>
    </location>
</feature>
<comment type="similarity">
    <text evidence="2 6">Belongs to the peroxisomal membrane protein PXMP2/4 family.</text>
</comment>
<dbReference type="InterPro" id="IPR007248">
    <property type="entry name" value="Mpv17_PMP22"/>
</dbReference>
<feature type="transmembrane region" description="Helical" evidence="6">
    <location>
        <begin position="99"/>
        <end position="121"/>
    </location>
</feature>